<reference evidence="2" key="1">
    <citation type="journal article" date="2024" name="Front. Bioeng. Biotechnol.">
        <title>Genome-scale model development and genomic sequencing of the oleaginous clade Lipomyces.</title>
        <authorList>
            <person name="Czajka J.J."/>
            <person name="Han Y."/>
            <person name="Kim J."/>
            <person name="Mondo S.J."/>
            <person name="Hofstad B.A."/>
            <person name="Robles A."/>
            <person name="Haridas S."/>
            <person name="Riley R."/>
            <person name="LaButti K."/>
            <person name="Pangilinan J."/>
            <person name="Andreopoulos W."/>
            <person name="Lipzen A."/>
            <person name="Yan J."/>
            <person name="Wang M."/>
            <person name="Ng V."/>
            <person name="Grigoriev I.V."/>
            <person name="Spatafora J.W."/>
            <person name="Magnuson J.K."/>
            <person name="Baker S.E."/>
            <person name="Pomraning K.R."/>
        </authorList>
    </citation>
    <scope>NUCLEOTIDE SEQUENCE [LARGE SCALE GENOMIC DNA]</scope>
    <source>
        <strain evidence="2">CBS 10300</strain>
    </source>
</reference>
<name>A0ACC3TLN4_9ASCO</name>
<protein>
    <submittedName>
        <fullName evidence="1">Matrixin-domain-containing protein</fullName>
    </submittedName>
</protein>
<evidence type="ECO:0000313" key="2">
    <source>
        <dbReference type="Proteomes" id="UP001489719"/>
    </source>
</evidence>
<accession>A0ACC3TLN4</accession>
<evidence type="ECO:0000313" key="1">
    <source>
        <dbReference type="EMBL" id="KAK9322034.1"/>
    </source>
</evidence>
<comment type="caution">
    <text evidence="1">The sequence shown here is derived from an EMBL/GenBank/DDBJ whole genome shotgun (WGS) entry which is preliminary data.</text>
</comment>
<dbReference type="Proteomes" id="UP001489719">
    <property type="component" value="Unassembled WGS sequence"/>
</dbReference>
<gene>
    <name evidence="1" type="ORF">V1517DRAFT_374227</name>
</gene>
<sequence>MHTRTQFLVMLGRPGWQAQGKAKSQYQSILCLFVIQNQDPWTNWTTRPRPVRLSIPRFRRPELPVICLGYVAGIVREAFDKWSAVSPLSFVKVDRDKNADIRIEWAHGEHGDGNPFDGIGRVLAHAYFPPPTGSRRFDRLAGDAHFDEADRWTTGLLESVDVHEFGHSLGLDHSDVPNSVMYPFANGVTALTAADIDAIHKVYGPRRRTS</sequence>
<dbReference type="EMBL" id="MU970085">
    <property type="protein sequence ID" value="KAK9322034.1"/>
    <property type="molecule type" value="Genomic_DNA"/>
</dbReference>
<keyword evidence="2" id="KW-1185">Reference proteome</keyword>
<organism evidence="1 2">
    <name type="scientific">Lipomyces orientalis</name>
    <dbReference type="NCBI Taxonomy" id="1233043"/>
    <lineage>
        <taxon>Eukaryota</taxon>
        <taxon>Fungi</taxon>
        <taxon>Dikarya</taxon>
        <taxon>Ascomycota</taxon>
        <taxon>Saccharomycotina</taxon>
        <taxon>Lipomycetes</taxon>
        <taxon>Lipomycetales</taxon>
        <taxon>Lipomycetaceae</taxon>
        <taxon>Lipomyces</taxon>
    </lineage>
</organism>
<proteinExistence type="predicted"/>